<protein>
    <submittedName>
        <fullName evidence="3">Uncharacterized protein LOC105001787</fullName>
    </submittedName>
</protein>
<accession>A0A6P3IQC8</accession>
<dbReference type="Proteomes" id="UP000515208">
    <property type="component" value="Unplaced"/>
</dbReference>
<feature type="region of interest" description="Disordered" evidence="1">
    <location>
        <begin position="159"/>
        <end position="178"/>
    </location>
</feature>
<dbReference type="AlphaFoldDB" id="A0A6P3IQC8"/>
<evidence type="ECO:0000313" key="3">
    <source>
        <dbReference type="RefSeq" id="XP_010856506.1"/>
    </source>
</evidence>
<dbReference type="GeneID" id="105001787"/>
<proteinExistence type="predicted"/>
<evidence type="ECO:0000313" key="2">
    <source>
        <dbReference type="Proteomes" id="UP000515208"/>
    </source>
</evidence>
<dbReference type="RefSeq" id="XP_010856506.1">
    <property type="nucleotide sequence ID" value="XM_010858204.1"/>
</dbReference>
<keyword evidence="2" id="KW-1185">Reference proteome</keyword>
<organism evidence="2 3">
    <name type="scientific">Bison bison bison</name>
    <name type="common">North American plains bison</name>
    <dbReference type="NCBI Taxonomy" id="43346"/>
    <lineage>
        <taxon>Eukaryota</taxon>
        <taxon>Metazoa</taxon>
        <taxon>Chordata</taxon>
        <taxon>Craniata</taxon>
        <taxon>Vertebrata</taxon>
        <taxon>Euteleostomi</taxon>
        <taxon>Mammalia</taxon>
        <taxon>Eutheria</taxon>
        <taxon>Laurasiatheria</taxon>
        <taxon>Artiodactyla</taxon>
        <taxon>Ruminantia</taxon>
        <taxon>Pecora</taxon>
        <taxon>Bovidae</taxon>
        <taxon>Bovinae</taxon>
        <taxon>Bison</taxon>
    </lineage>
</organism>
<name>A0A6P3IQC8_BISBB</name>
<gene>
    <name evidence="3" type="primary">LOC105001787</name>
</gene>
<sequence length="263" mass="29415">MQKENTAEIDVQNADTENRGHLRRPQVPLWVRECRLLGALCVLSICCHLTCLQTYLKSTKTLLKKDPLPSCLGLLPSSFSRSSSSSSFSSACAAVEANRVPLIMRPRANRILTGRTIWTLPSRKCCFCLIPQTHLNASISFPSTLTLAWTSQKKIPTMSRCTSHQRRTGRGTCRSTPRNAHGALLSPPLSRTRIPSWRVRFHSHLAALRTPQYSPAWTRLHFIQRAELELAVCPPWCKGPLRSVRTLLPLLHLGSPSPHFGVP</sequence>
<dbReference type="KEGG" id="bbis:105001787"/>
<evidence type="ECO:0000256" key="1">
    <source>
        <dbReference type="SAM" id="MobiDB-lite"/>
    </source>
</evidence>
<reference evidence="3" key="1">
    <citation type="submission" date="2025-08" db="UniProtKB">
        <authorList>
            <consortium name="RefSeq"/>
        </authorList>
    </citation>
    <scope>IDENTIFICATION</scope>
    <source>
        <tissue evidence="3">Blood</tissue>
    </source>
</reference>